<dbReference type="CDD" id="cd06170">
    <property type="entry name" value="LuxR_C_like"/>
    <property type="match status" value="1"/>
</dbReference>
<dbReference type="InterPro" id="IPR036388">
    <property type="entry name" value="WH-like_DNA-bd_sf"/>
</dbReference>
<dbReference type="Proteomes" id="UP000326780">
    <property type="component" value="Chromosome"/>
</dbReference>
<keyword evidence="2" id="KW-0238">DNA-binding</keyword>
<dbReference type="GO" id="GO:0003677">
    <property type="term" value="F:DNA binding"/>
    <property type="evidence" value="ECO:0007669"/>
    <property type="project" value="UniProtKB-KW"/>
</dbReference>
<proteinExistence type="predicted"/>
<dbReference type="AlphaFoldDB" id="A0A5Q0M2S7"/>
<evidence type="ECO:0000313" key="5">
    <source>
        <dbReference type="EMBL" id="QFZ82874.1"/>
    </source>
</evidence>
<evidence type="ECO:0000256" key="3">
    <source>
        <dbReference type="ARBA" id="ARBA00023163"/>
    </source>
</evidence>
<dbReference type="PRINTS" id="PR00038">
    <property type="entry name" value="HTHLUXR"/>
</dbReference>
<sequence>MTSPAGAPRDLSDLLLRLYRLSHELPIDAFQDAALDLIKPVLPFDSSMWGTATTAAEGIDVHTLHLHRKTPEMMMEYDDFKHLDSAAASFFGKGHGTRGFNSASWWSGPTYAPFLDYVQRYDQNNIFITMDSNPQSNFMHWFSLFRADPDAHCKPEEVSLLASLSPHLMQALALNRVMHLDRTLSPASGTHPRGAAIADLKGAIYHCDVTFVALMQEEFPGWPRQALPQLLLQHFMTAQSACMGRHVVVSYRLEQRLLFLSIRKRCRADSLTPREHTVAELLARGDTHKDIAALLNRSPATVRNHIQSIYDKLQVGNVAGLIHELRLAG</sequence>
<evidence type="ECO:0000256" key="1">
    <source>
        <dbReference type="ARBA" id="ARBA00023015"/>
    </source>
</evidence>
<dbReference type="InterPro" id="IPR000792">
    <property type="entry name" value="Tscrpt_reg_LuxR_C"/>
</dbReference>
<dbReference type="PANTHER" id="PTHR44688:SF16">
    <property type="entry name" value="DNA-BINDING TRANSCRIPTIONAL ACTIVATOR DEVR_DOSR"/>
    <property type="match status" value="1"/>
</dbReference>
<evidence type="ECO:0000256" key="2">
    <source>
        <dbReference type="ARBA" id="ARBA00023125"/>
    </source>
</evidence>
<evidence type="ECO:0000259" key="4">
    <source>
        <dbReference type="PROSITE" id="PS50043"/>
    </source>
</evidence>
<dbReference type="SMART" id="SM00421">
    <property type="entry name" value="HTH_LUXR"/>
    <property type="match status" value="1"/>
</dbReference>
<reference evidence="5 6" key="1">
    <citation type="submission" date="2019-10" db="EMBL/GenBank/DDBJ databases">
        <title>Complete genome sequence of Variovorax paradoxus 5C-2.</title>
        <authorList>
            <person name="Gogoleva N.E."/>
            <person name="Balkin A.S."/>
        </authorList>
    </citation>
    <scope>NUCLEOTIDE SEQUENCE [LARGE SCALE GENOMIC DNA]</scope>
    <source>
        <strain evidence="5 6">5C-2</strain>
    </source>
</reference>
<protein>
    <submittedName>
        <fullName evidence="5">Helix-turn-helix transcriptional regulator</fullName>
    </submittedName>
</protein>
<gene>
    <name evidence="5" type="ORF">GFK26_08925</name>
</gene>
<dbReference type="RefSeq" id="WP_153281669.1">
    <property type="nucleotide sequence ID" value="NZ_CP045644.1"/>
</dbReference>
<dbReference type="InterPro" id="IPR016032">
    <property type="entry name" value="Sig_transdc_resp-reg_C-effctor"/>
</dbReference>
<keyword evidence="3" id="KW-0804">Transcription</keyword>
<feature type="domain" description="HTH luxR-type" evidence="4">
    <location>
        <begin position="264"/>
        <end position="329"/>
    </location>
</feature>
<dbReference type="PANTHER" id="PTHR44688">
    <property type="entry name" value="DNA-BINDING TRANSCRIPTIONAL ACTIVATOR DEVR_DOSR"/>
    <property type="match status" value="1"/>
</dbReference>
<dbReference type="SUPFAM" id="SSF46894">
    <property type="entry name" value="C-terminal effector domain of the bipartite response regulators"/>
    <property type="match status" value="1"/>
</dbReference>
<dbReference type="GO" id="GO:0006355">
    <property type="term" value="P:regulation of DNA-templated transcription"/>
    <property type="evidence" value="ECO:0007669"/>
    <property type="project" value="InterPro"/>
</dbReference>
<evidence type="ECO:0000313" key="6">
    <source>
        <dbReference type="Proteomes" id="UP000326780"/>
    </source>
</evidence>
<organism evidence="5 6">
    <name type="scientific">Variovorax paradoxus</name>
    <dbReference type="NCBI Taxonomy" id="34073"/>
    <lineage>
        <taxon>Bacteria</taxon>
        <taxon>Pseudomonadati</taxon>
        <taxon>Pseudomonadota</taxon>
        <taxon>Betaproteobacteria</taxon>
        <taxon>Burkholderiales</taxon>
        <taxon>Comamonadaceae</taxon>
        <taxon>Variovorax</taxon>
    </lineage>
</organism>
<dbReference type="Gene3D" id="1.10.10.10">
    <property type="entry name" value="Winged helix-like DNA-binding domain superfamily/Winged helix DNA-binding domain"/>
    <property type="match status" value="1"/>
</dbReference>
<dbReference type="PROSITE" id="PS50043">
    <property type="entry name" value="HTH_LUXR_2"/>
    <property type="match status" value="1"/>
</dbReference>
<accession>A0A5Q0M2S7</accession>
<name>A0A5Q0M2S7_VARPD</name>
<dbReference type="Pfam" id="PF00196">
    <property type="entry name" value="GerE"/>
    <property type="match status" value="1"/>
</dbReference>
<keyword evidence="1" id="KW-0805">Transcription regulation</keyword>
<dbReference type="EMBL" id="CP045644">
    <property type="protein sequence ID" value="QFZ82874.1"/>
    <property type="molecule type" value="Genomic_DNA"/>
</dbReference>